<name>A0A8J7FK36_9NEIS</name>
<protein>
    <submittedName>
        <fullName evidence="1">Uncharacterized protein</fullName>
    </submittedName>
</protein>
<dbReference type="Proteomes" id="UP000604481">
    <property type="component" value="Unassembled WGS sequence"/>
</dbReference>
<evidence type="ECO:0000313" key="2">
    <source>
        <dbReference type="Proteomes" id="UP000604481"/>
    </source>
</evidence>
<evidence type="ECO:0000313" key="1">
    <source>
        <dbReference type="EMBL" id="MBE9608159.1"/>
    </source>
</evidence>
<comment type="caution">
    <text evidence="1">The sequence shown here is derived from an EMBL/GenBank/DDBJ whole genome shotgun (WGS) entry which is preliminary data.</text>
</comment>
<gene>
    <name evidence="1" type="ORF">INR99_02245</name>
</gene>
<proteinExistence type="predicted"/>
<organism evidence="1 2">
    <name type="scientific">Chitinilyticum piscinae</name>
    <dbReference type="NCBI Taxonomy" id="2866724"/>
    <lineage>
        <taxon>Bacteria</taxon>
        <taxon>Pseudomonadati</taxon>
        <taxon>Pseudomonadota</taxon>
        <taxon>Betaproteobacteria</taxon>
        <taxon>Neisseriales</taxon>
        <taxon>Chitinibacteraceae</taxon>
        <taxon>Chitinilyticum</taxon>
    </lineage>
</organism>
<reference evidence="1 2" key="1">
    <citation type="submission" date="2020-10" db="EMBL/GenBank/DDBJ databases">
        <title>The genome sequence of Chitinilyticum litopenaei 4Y14.</title>
        <authorList>
            <person name="Liu Y."/>
        </authorList>
    </citation>
    <scope>NUCLEOTIDE SEQUENCE [LARGE SCALE GENOMIC DNA]</scope>
    <source>
        <strain evidence="1 2">4Y14</strain>
    </source>
</reference>
<dbReference type="EMBL" id="JADFUA010000001">
    <property type="protein sequence ID" value="MBE9608159.1"/>
    <property type="molecule type" value="Genomic_DNA"/>
</dbReference>
<sequence length="272" mass="29043">MVFAAGAYSGKKQDFQIDQSGHAATRMDVIVNHPAKPVVLMLGAYEPTVWNIGWTPGTRVVGILASGYHRQAVAGFSQSTTVMTSTYDNRGACGYFYVGSDQQAGLNPLSRKLFGRPVSMVYPATDGQIVIGAAIPPGARVETSADIRPESYIDRSAPKAGEAGLVEAVNKGILRKSNQADMQAWVDAVARSRPAPDTPPVAGQSKPELPRYSNAYVVLKPFTYPAGLYGAHSAVFFIPRGVPQPQGDPGHSTVYDFNTLRCQGGRCSSDGY</sequence>
<accession>A0A8J7FK36</accession>
<dbReference type="AlphaFoldDB" id="A0A8J7FK36"/>
<keyword evidence="2" id="KW-1185">Reference proteome</keyword>